<feature type="transmembrane region" description="Helical" evidence="1">
    <location>
        <begin position="47"/>
        <end position="70"/>
    </location>
</feature>
<keyword evidence="3" id="KW-1185">Reference proteome</keyword>
<protein>
    <submittedName>
        <fullName evidence="2">Uncharacterized protein</fullName>
    </submittedName>
</protein>
<reference evidence="2" key="1">
    <citation type="submission" date="2020-06" db="EMBL/GenBank/DDBJ databases">
        <title>WGS assembly of Ceratodon purpureus strain R40.</title>
        <authorList>
            <person name="Carey S.B."/>
            <person name="Jenkins J."/>
            <person name="Shu S."/>
            <person name="Lovell J.T."/>
            <person name="Sreedasyam A."/>
            <person name="Maumus F."/>
            <person name="Tiley G.P."/>
            <person name="Fernandez-Pozo N."/>
            <person name="Barry K."/>
            <person name="Chen C."/>
            <person name="Wang M."/>
            <person name="Lipzen A."/>
            <person name="Daum C."/>
            <person name="Saski C.A."/>
            <person name="Payton A.C."/>
            <person name="Mcbreen J.C."/>
            <person name="Conrad R.E."/>
            <person name="Kollar L.M."/>
            <person name="Olsson S."/>
            <person name="Huttunen S."/>
            <person name="Landis J.B."/>
            <person name="Wickett N.J."/>
            <person name="Johnson M.G."/>
            <person name="Rensing S.A."/>
            <person name="Grimwood J."/>
            <person name="Schmutz J."/>
            <person name="Mcdaniel S.F."/>
        </authorList>
    </citation>
    <scope>NUCLEOTIDE SEQUENCE</scope>
    <source>
        <strain evidence="2">R40</strain>
    </source>
</reference>
<name>A0A8T0G7B9_CERPU</name>
<gene>
    <name evidence="2" type="ORF">KC19_12G114900</name>
</gene>
<dbReference type="Proteomes" id="UP000822688">
    <property type="component" value="Chromosome 12"/>
</dbReference>
<organism evidence="2 3">
    <name type="scientific">Ceratodon purpureus</name>
    <name type="common">Fire moss</name>
    <name type="synonym">Dicranum purpureum</name>
    <dbReference type="NCBI Taxonomy" id="3225"/>
    <lineage>
        <taxon>Eukaryota</taxon>
        <taxon>Viridiplantae</taxon>
        <taxon>Streptophyta</taxon>
        <taxon>Embryophyta</taxon>
        <taxon>Bryophyta</taxon>
        <taxon>Bryophytina</taxon>
        <taxon>Bryopsida</taxon>
        <taxon>Dicranidae</taxon>
        <taxon>Pseudoditrichales</taxon>
        <taxon>Ditrichaceae</taxon>
        <taxon>Ceratodon</taxon>
    </lineage>
</organism>
<sequence length="180" mass="19553">MLRTHSLRGHGAYSSNAQTVPVMRVTLAEPSVDQQAAKDTTGLSGGVLAGIVVGSVLGGVLLIVLIGLLIRCLCQRRKVSTDQAKVGTINSETKTASSSVWNCFRNRNTRGRRVPPPIFGSDKLDPDDISDTSFVLPELGGPNPHNKFDGMEWVDIKGLDDDHLQDISTDLRKYSQGQRR</sequence>
<keyword evidence="1" id="KW-0472">Membrane</keyword>
<dbReference type="EMBL" id="CM026433">
    <property type="protein sequence ID" value="KAG0554745.1"/>
    <property type="molecule type" value="Genomic_DNA"/>
</dbReference>
<keyword evidence="1" id="KW-0812">Transmembrane</keyword>
<proteinExistence type="predicted"/>
<dbReference type="AlphaFoldDB" id="A0A8T0G7B9"/>
<evidence type="ECO:0000313" key="3">
    <source>
        <dbReference type="Proteomes" id="UP000822688"/>
    </source>
</evidence>
<accession>A0A8T0G7B9</accession>
<evidence type="ECO:0000313" key="2">
    <source>
        <dbReference type="EMBL" id="KAG0554745.1"/>
    </source>
</evidence>
<keyword evidence="1" id="KW-1133">Transmembrane helix</keyword>
<comment type="caution">
    <text evidence="2">The sequence shown here is derived from an EMBL/GenBank/DDBJ whole genome shotgun (WGS) entry which is preliminary data.</text>
</comment>
<evidence type="ECO:0000256" key="1">
    <source>
        <dbReference type="SAM" id="Phobius"/>
    </source>
</evidence>
<dbReference type="OrthoDB" id="10498206at2759"/>